<gene>
    <name evidence="2" type="ORF">H1R20_g1498</name>
</gene>
<dbReference type="EMBL" id="JANBPK010000450">
    <property type="protein sequence ID" value="KAJ2935596.1"/>
    <property type="molecule type" value="Genomic_DNA"/>
</dbReference>
<name>A0A9W8JIW1_9AGAR</name>
<organism evidence="2 3">
    <name type="scientific">Candolleomyces eurysporus</name>
    <dbReference type="NCBI Taxonomy" id="2828524"/>
    <lineage>
        <taxon>Eukaryota</taxon>
        <taxon>Fungi</taxon>
        <taxon>Dikarya</taxon>
        <taxon>Basidiomycota</taxon>
        <taxon>Agaricomycotina</taxon>
        <taxon>Agaricomycetes</taxon>
        <taxon>Agaricomycetidae</taxon>
        <taxon>Agaricales</taxon>
        <taxon>Agaricineae</taxon>
        <taxon>Psathyrellaceae</taxon>
        <taxon>Candolleomyces</taxon>
    </lineage>
</organism>
<protein>
    <recommendedName>
        <fullName evidence="4">Transposase family Tnp2 protein</fullName>
    </recommendedName>
</protein>
<evidence type="ECO:0008006" key="4">
    <source>
        <dbReference type="Google" id="ProtNLM"/>
    </source>
</evidence>
<dbReference type="InterPro" id="IPR004242">
    <property type="entry name" value="Transposase_21"/>
</dbReference>
<dbReference type="OrthoDB" id="2404451at2759"/>
<feature type="region of interest" description="Disordered" evidence="1">
    <location>
        <begin position="22"/>
        <end position="83"/>
    </location>
</feature>
<evidence type="ECO:0000313" key="2">
    <source>
        <dbReference type="EMBL" id="KAJ2935596.1"/>
    </source>
</evidence>
<feature type="compositionally biased region" description="Basic and acidic residues" evidence="1">
    <location>
        <begin position="158"/>
        <end position="172"/>
    </location>
</feature>
<feature type="non-terminal residue" evidence="2">
    <location>
        <position position="1"/>
    </location>
</feature>
<comment type="caution">
    <text evidence="2">The sequence shown here is derived from an EMBL/GenBank/DDBJ whole genome shotgun (WGS) entry which is preliminary data.</text>
</comment>
<dbReference type="AlphaFoldDB" id="A0A9W8JIW1"/>
<feature type="region of interest" description="Disordered" evidence="1">
    <location>
        <begin position="146"/>
        <end position="172"/>
    </location>
</feature>
<evidence type="ECO:0000313" key="3">
    <source>
        <dbReference type="Proteomes" id="UP001140091"/>
    </source>
</evidence>
<accession>A0A9W8JIW1</accession>
<keyword evidence="3" id="KW-1185">Reference proteome</keyword>
<evidence type="ECO:0000256" key="1">
    <source>
        <dbReference type="SAM" id="MobiDB-lite"/>
    </source>
</evidence>
<proteinExistence type="predicted"/>
<feature type="compositionally biased region" description="Acidic residues" evidence="1">
    <location>
        <begin position="148"/>
        <end position="157"/>
    </location>
</feature>
<reference evidence="2" key="1">
    <citation type="submission" date="2022-06" db="EMBL/GenBank/DDBJ databases">
        <title>Genome Sequence of Candolleomyces eurysporus.</title>
        <authorList>
            <person name="Buettner E."/>
        </authorList>
    </citation>
    <scope>NUCLEOTIDE SEQUENCE</scope>
    <source>
        <strain evidence="2">VTCC 930004</strain>
    </source>
</reference>
<dbReference type="Pfam" id="PF02992">
    <property type="entry name" value="Transposase_21"/>
    <property type="match status" value="1"/>
</dbReference>
<feature type="compositionally biased region" description="Basic and acidic residues" evidence="1">
    <location>
        <begin position="22"/>
        <end position="31"/>
    </location>
</feature>
<sequence>MPKAAPDPYPCRCGCGATVHKDITPQTERKHISNPPNRAQRRAFNRQQREAGADFSSFLPPLEDDDESQLSNKPAAAGPSFADNIPAAAGPSFADNIPAAAGPSFADNVPLHDFELSEDLELPPVDLSIVEEVLREWEPFEAALAEDGGLEEEDEGVEKEYEQRDGGFDYDREDEYHLNMGDMSDELEAQMEKMVAEFNPEMVKQMSYRHNYKPQADPIEDLYDGKIYQLLCETKVTVGKTEQDHKFFEQETDIALGLSSDGFAPFKSRKQTCWPLLVFNYNLPPDIRFRFEHLLRVGVIPGPKKPKDFDSFLWPFVFEMLKLALGVKSYHGVLERMFLLRAFLILASGDMPAVAIMLLMKGHNGIFPCRMCKIRGVLKPGTTTYYAPLVYPANMDAPEDSSHPYDPAKLPLRTHQQFLEDGHHSQSALNATQAELRSKLSGVKGVPLLALLPSLFFPSSFPFDFMHLLYENVAKNLIGFWCGNFKDLDHDNQGYTVEKGLWEAIGKATAASGRTTPAHAQLTQIKNTYHLHAALSLKVPKGTSSIRWEYTIGDELSTADDLIPISVAKNVLRQSEIESWGHLRRLEGGDTMLASEIVHQEAEDRRNASFVRYELYVDGNQRSFGARPRYTGKTFFGELKFIFLLKIPPTPELNITSLTFVAFAVIDECDNPTLHPSGLDIHVYSNQRGLDVVDITTVQSLVGRARWNNRWAIFDRSGDLACTTFIEGESNSDTEE</sequence>
<dbReference type="Proteomes" id="UP001140091">
    <property type="component" value="Unassembled WGS sequence"/>
</dbReference>